<dbReference type="NCBIfam" id="TIGR00400">
    <property type="entry name" value="mgtE"/>
    <property type="match status" value="1"/>
</dbReference>
<keyword evidence="12" id="KW-1185">Reference proteome</keyword>
<dbReference type="STRING" id="28234.SAMN04488588_0988"/>
<dbReference type="Proteomes" id="UP000199322">
    <property type="component" value="Unassembled WGS sequence"/>
</dbReference>
<keyword evidence="6 9" id="KW-1133">Transmembrane helix</keyword>
<dbReference type="SMART" id="SM00924">
    <property type="entry name" value="MgtE_N"/>
    <property type="match status" value="1"/>
</dbReference>
<gene>
    <name evidence="11" type="ORF">SAMN04488588_0988</name>
</gene>
<sequence length="450" mass="51155">MILKTTSKKIMELIREKNFSELKNELMQMNVVNISELIQEFPSVEALMIYRLLPKEKAVDVFYYLDKGYQQKIIEKITDSETQHILRESQFDDMVDLVEEMPASVVKKIIKNTSREKRGLINKFLNYPDFSAGTIMTLEYVGLNQNWTVKESLDHIKKVAENVESIYTAYILSPHRKLKGIISLRKLLMSDESEKVKNVMVKTDLITARTYEDQEDVAKKMSKYDFNIIPVLDKEDRMIGVITIDDIIDVIKEENTEDFEKMAAIEPLAEGYLEAKTWTLARKRIMWLIILMVSATFTEIVIRDAESVLSSVAILASFIPMLMDTGGNSGSQAATLVIRGLAIDEIQLKDVLKVLLKEFKVSLIVAFALSLMNFLRIYFISQVGFTIAFVVGVTLFFTVVIAKMIGAMLPMAAQKLKLDPAIMAAPLITTIVDTTSLILYFTFAKTFLNL</sequence>
<evidence type="ECO:0000313" key="12">
    <source>
        <dbReference type="Proteomes" id="UP000199322"/>
    </source>
</evidence>
<dbReference type="Gene3D" id="1.10.357.20">
    <property type="entry name" value="SLC41 divalent cation transporters, integral membrane domain"/>
    <property type="match status" value="1"/>
</dbReference>
<dbReference type="SUPFAM" id="SSF54631">
    <property type="entry name" value="CBS-domain pair"/>
    <property type="match status" value="1"/>
</dbReference>
<keyword evidence="5 9" id="KW-0460">Magnesium</keyword>
<comment type="caution">
    <text evidence="9">Lacks conserved residue(s) required for the propagation of feature annotation.</text>
</comment>
<proteinExistence type="inferred from homology"/>
<dbReference type="InterPro" id="IPR006668">
    <property type="entry name" value="Mg_transptr_MgtE_intracell_dom"/>
</dbReference>
<keyword evidence="7 9" id="KW-0472">Membrane</keyword>
<reference evidence="11 12" key="1">
    <citation type="submission" date="2016-10" db="EMBL/GenBank/DDBJ databases">
        <authorList>
            <person name="de Groot N.N."/>
        </authorList>
    </citation>
    <scope>NUCLEOTIDE SEQUENCE [LARGE SCALE GENOMIC DNA]</scope>
    <source>
        <strain evidence="11 12">WG14</strain>
    </source>
</reference>
<dbReference type="InterPro" id="IPR046342">
    <property type="entry name" value="CBS_dom_sf"/>
</dbReference>
<evidence type="ECO:0000256" key="1">
    <source>
        <dbReference type="ARBA" id="ARBA00004141"/>
    </source>
</evidence>
<dbReference type="PANTHER" id="PTHR43773:SF1">
    <property type="entry name" value="MAGNESIUM TRANSPORTER MGTE"/>
    <property type="match status" value="1"/>
</dbReference>
<evidence type="ECO:0000256" key="4">
    <source>
        <dbReference type="ARBA" id="ARBA00022692"/>
    </source>
</evidence>
<protein>
    <recommendedName>
        <fullName evidence="9">Magnesium transporter MgtE</fullName>
    </recommendedName>
</protein>
<feature type="transmembrane region" description="Helical" evidence="9">
    <location>
        <begin position="421"/>
        <end position="443"/>
    </location>
</feature>
<dbReference type="Pfam" id="PF03448">
    <property type="entry name" value="MgtE_N"/>
    <property type="match status" value="1"/>
</dbReference>
<dbReference type="InterPro" id="IPR038076">
    <property type="entry name" value="MgtE_N_sf"/>
</dbReference>
<evidence type="ECO:0000256" key="9">
    <source>
        <dbReference type="RuleBase" id="RU362011"/>
    </source>
</evidence>
<dbReference type="InterPro" id="IPR000644">
    <property type="entry name" value="CBS_dom"/>
</dbReference>
<feature type="transmembrane region" description="Helical" evidence="9">
    <location>
        <begin position="361"/>
        <end position="379"/>
    </location>
</feature>
<dbReference type="SUPFAM" id="SSF158791">
    <property type="entry name" value="MgtE N-terminal domain-like"/>
    <property type="match status" value="1"/>
</dbReference>
<organism evidence="11 12">
    <name type="scientific">Geotoga petraea</name>
    <dbReference type="NCBI Taxonomy" id="28234"/>
    <lineage>
        <taxon>Bacteria</taxon>
        <taxon>Thermotogati</taxon>
        <taxon>Thermotogota</taxon>
        <taxon>Thermotogae</taxon>
        <taxon>Petrotogales</taxon>
        <taxon>Petrotogaceae</taxon>
        <taxon>Geotoga</taxon>
    </lineage>
</organism>
<evidence type="ECO:0000256" key="5">
    <source>
        <dbReference type="ARBA" id="ARBA00022842"/>
    </source>
</evidence>
<keyword evidence="9" id="KW-1003">Cell membrane</keyword>
<dbReference type="SMART" id="SM00116">
    <property type="entry name" value="CBS"/>
    <property type="match status" value="1"/>
</dbReference>
<dbReference type="GO" id="GO:0015095">
    <property type="term" value="F:magnesium ion transmembrane transporter activity"/>
    <property type="evidence" value="ECO:0007669"/>
    <property type="project" value="UniProtKB-UniRule"/>
</dbReference>
<evidence type="ECO:0000256" key="7">
    <source>
        <dbReference type="ARBA" id="ARBA00023136"/>
    </source>
</evidence>
<comment type="subcellular location">
    <subcellularLocation>
        <location evidence="9">Cell membrane</location>
        <topology evidence="9">Multi-pass membrane protein</topology>
    </subcellularLocation>
    <subcellularLocation>
        <location evidence="1">Membrane</location>
        <topology evidence="1">Multi-pass membrane protein</topology>
    </subcellularLocation>
</comment>
<dbReference type="SUPFAM" id="SSF161093">
    <property type="entry name" value="MgtE membrane domain-like"/>
    <property type="match status" value="1"/>
</dbReference>
<keyword evidence="9" id="KW-0479">Metal-binding</keyword>
<evidence type="ECO:0000256" key="2">
    <source>
        <dbReference type="ARBA" id="ARBA00009749"/>
    </source>
</evidence>
<dbReference type="AlphaFoldDB" id="A0A1G6L4I4"/>
<feature type="transmembrane region" description="Helical" evidence="9">
    <location>
        <begin position="285"/>
        <end position="302"/>
    </location>
</feature>
<dbReference type="EMBL" id="FMYV01000003">
    <property type="protein sequence ID" value="SDC37606.1"/>
    <property type="molecule type" value="Genomic_DNA"/>
</dbReference>
<evidence type="ECO:0000256" key="6">
    <source>
        <dbReference type="ARBA" id="ARBA00022989"/>
    </source>
</evidence>
<feature type="transmembrane region" description="Helical" evidence="9">
    <location>
        <begin position="385"/>
        <end position="409"/>
    </location>
</feature>
<keyword evidence="4 9" id="KW-0812">Transmembrane</keyword>
<dbReference type="Pfam" id="PF01769">
    <property type="entry name" value="MgtE"/>
    <property type="match status" value="1"/>
</dbReference>
<dbReference type="Gene3D" id="3.10.580.10">
    <property type="entry name" value="CBS-domain"/>
    <property type="match status" value="1"/>
</dbReference>
<accession>A0A1G6L4I4</accession>
<dbReference type="GO" id="GO:0005886">
    <property type="term" value="C:plasma membrane"/>
    <property type="evidence" value="ECO:0007669"/>
    <property type="project" value="UniProtKB-SubCell"/>
</dbReference>
<feature type="domain" description="CBS" evidence="10">
    <location>
        <begin position="200"/>
        <end position="257"/>
    </location>
</feature>
<comment type="subunit">
    <text evidence="9">Homodimer.</text>
</comment>
<evidence type="ECO:0000256" key="8">
    <source>
        <dbReference type="PROSITE-ProRule" id="PRU00703"/>
    </source>
</evidence>
<dbReference type="Gene3D" id="1.25.60.10">
    <property type="entry name" value="MgtE N-terminal domain-like"/>
    <property type="match status" value="1"/>
</dbReference>
<dbReference type="CDD" id="cd04606">
    <property type="entry name" value="CBS_pair_Mg_transporter"/>
    <property type="match status" value="1"/>
</dbReference>
<dbReference type="GO" id="GO:0046872">
    <property type="term" value="F:metal ion binding"/>
    <property type="evidence" value="ECO:0007669"/>
    <property type="project" value="UniProtKB-KW"/>
</dbReference>
<dbReference type="InterPro" id="IPR036739">
    <property type="entry name" value="SLC41_membr_dom_sf"/>
</dbReference>
<dbReference type="Pfam" id="PF00571">
    <property type="entry name" value="CBS"/>
    <property type="match status" value="1"/>
</dbReference>
<keyword evidence="3 9" id="KW-0813">Transport</keyword>
<dbReference type="InterPro" id="IPR006669">
    <property type="entry name" value="MgtE_transporter"/>
</dbReference>
<name>A0A1G6L4I4_9BACT</name>
<evidence type="ECO:0000313" key="11">
    <source>
        <dbReference type="EMBL" id="SDC37606.1"/>
    </source>
</evidence>
<evidence type="ECO:0000259" key="10">
    <source>
        <dbReference type="PROSITE" id="PS51371"/>
    </source>
</evidence>
<dbReference type="PROSITE" id="PS51371">
    <property type="entry name" value="CBS"/>
    <property type="match status" value="1"/>
</dbReference>
<dbReference type="PANTHER" id="PTHR43773">
    <property type="entry name" value="MAGNESIUM TRANSPORTER MGTE"/>
    <property type="match status" value="1"/>
</dbReference>
<evidence type="ECO:0000256" key="3">
    <source>
        <dbReference type="ARBA" id="ARBA00022448"/>
    </source>
</evidence>
<comment type="function">
    <text evidence="9">Acts as a magnesium transporter.</text>
</comment>
<dbReference type="InterPro" id="IPR006667">
    <property type="entry name" value="SLC41_membr_dom"/>
</dbReference>
<keyword evidence="8" id="KW-0129">CBS domain</keyword>
<comment type="similarity">
    <text evidence="2 9">Belongs to the SLC41A transporter family.</text>
</comment>